<reference evidence="3 4" key="1">
    <citation type="submission" date="2015-03" db="EMBL/GenBank/DDBJ databases">
        <authorList>
            <person name="Morales-Cruz A."/>
            <person name="Amrine K.C."/>
            <person name="Cantu D."/>
        </authorList>
    </citation>
    <scope>NUCLEOTIDE SEQUENCE [LARGE SCALE GENOMIC DNA]</scope>
    <source>
        <strain evidence="3">DS831</strain>
    </source>
</reference>
<dbReference type="InterPro" id="IPR000210">
    <property type="entry name" value="BTB/POZ_dom"/>
</dbReference>
<sequence>MASRALGLPAFLGSDQFSDITLRFSGREFKAHRVILAAKSGWFRVAFESAFKEASADEIELHDDDPDALETALRFLYDSKPPNGLSVQGPLDVIMTEHLTLYELSNKYDIPSLAYATARTIHKLFNRPDELSMPFRSFFCVPALAPLLNQPNRSFTMANCKSKKPPFINQVAGHFANNELYSDVTLRFAGNELPAHRVVLASQSGWFAQQLLEAEGQLKKDDASSSSPFSSPATTTLTLDLPNDHDHPDLLSALITYMYTRVYPNLIATTTNPADPPEPAALTCLRHLRLHVLATAYGVPAAAAAAARRVKDYMDELYAVQADLLTDFVPFLFGEALAPVPFGPRDEHGLRAFVAERAVRDHLEGVQACEVERYVREYPLFAVEYLTALWNKRAMQIEERSLQSVFCPGCNYSMEIALTGKEYGARKSSGISFLRSSESGGLDKPDDSSKGDPIRTCPNCQTPLEKQPIN</sequence>
<dbReference type="CDD" id="cd18186">
    <property type="entry name" value="BTB_POZ_ZBTB_KLHL-like"/>
    <property type="match status" value="2"/>
</dbReference>
<dbReference type="InterPro" id="IPR011333">
    <property type="entry name" value="SKP1/BTB/POZ_sf"/>
</dbReference>
<feature type="domain" description="BTB" evidence="2">
    <location>
        <begin position="18"/>
        <end position="80"/>
    </location>
</feature>
<accession>A0A0G2G7H5</accession>
<dbReference type="SMART" id="SM00225">
    <property type="entry name" value="BTB"/>
    <property type="match status" value="2"/>
</dbReference>
<feature type="region of interest" description="Disordered" evidence="1">
    <location>
        <begin position="433"/>
        <end position="470"/>
    </location>
</feature>
<feature type="compositionally biased region" description="Basic and acidic residues" evidence="1">
    <location>
        <begin position="441"/>
        <end position="453"/>
    </location>
</feature>
<dbReference type="SUPFAM" id="SSF54695">
    <property type="entry name" value="POZ domain"/>
    <property type="match status" value="2"/>
</dbReference>
<name>A0A0G2G7H5_9PEZI</name>
<evidence type="ECO:0000256" key="1">
    <source>
        <dbReference type="SAM" id="MobiDB-lite"/>
    </source>
</evidence>
<dbReference type="Gene3D" id="3.30.710.10">
    <property type="entry name" value="Potassium Channel Kv1.1, Chain A"/>
    <property type="match status" value="2"/>
</dbReference>
<feature type="domain" description="BTB" evidence="2">
    <location>
        <begin position="182"/>
        <end position="260"/>
    </location>
</feature>
<reference evidence="3 4" key="2">
    <citation type="submission" date="2015-05" db="EMBL/GenBank/DDBJ databases">
        <title>Distinctive expansion of gene families associated with plant cell wall degradation and secondary metabolism in the genomes of grapevine trunk pathogens.</title>
        <authorList>
            <person name="Lawrence D.P."/>
            <person name="Travadon R."/>
            <person name="Rolshausen P.E."/>
            <person name="Baumgartner K."/>
        </authorList>
    </citation>
    <scope>NUCLEOTIDE SEQUENCE [LARGE SCALE GENOMIC DNA]</scope>
    <source>
        <strain evidence="3">DS831</strain>
    </source>
</reference>
<dbReference type="Proteomes" id="UP000034182">
    <property type="component" value="Unassembled WGS sequence"/>
</dbReference>
<dbReference type="PANTHER" id="PTHR24413">
    <property type="entry name" value="SPECKLE-TYPE POZ PROTEIN"/>
    <property type="match status" value="1"/>
</dbReference>
<evidence type="ECO:0000313" key="3">
    <source>
        <dbReference type="EMBL" id="KKY19673.1"/>
    </source>
</evidence>
<evidence type="ECO:0000313" key="4">
    <source>
        <dbReference type="Proteomes" id="UP000034182"/>
    </source>
</evidence>
<comment type="caution">
    <text evidence="3">The sequence shown here is derived from an EMBL/GenBank/DDBJ whole genome shotgun (WGS) entry which is preliminary data.</text>
</comment>
<feature type="compositionally biased region" description="Polar residues" evidence="1">
    <location>
        <begin position="458"/>
        <end position="470"/>
    </location>
</feature>
<feature type="region of interest" description="Disordered" evidence="1">
    <location>
        <begin position="219"/>
        <end position="241"/>
    </location>
</feature>
<proteinExistence type="predicted"/>
<feature type="compositionally biased region" description="Low complexity" evidence="1">
    <location>
        <begin position="224"/>
        <end position="241"/>
    </location>
</feature>
<gene>
    <name evidence="3" type="ORF">UCDDS831_g05332</name>
</gene>
<dbReference type="PROSITE" id="PS50097">
    <property type="entry name" value="BTB"/>
    <property type="match status" value="2"/>
</dbReference>
<protein>
    <submittedName>
        <fullName evidence="3">Putative btb poz domain protein</fullName>
    </submittedName>
</protein>
<dbReference type="EMBL" id="LAQI01000111">
    <property type="protein sequence ID" value="KKY19673.1"/>
    <property type="molecule type" value="Genomic_DNA"/>
</dbReference>
<organism evidence="3 4">
    <name type="scientific">Diplodia seriata</name>
    <dbReference type="NCBI Taxonomy" id="420778"/>
    <lineage>
        <taxon>Eukaryota</taxon>
        <taxon>Fungi</taxon>
        <taxon>Dikarya</taxon>
        <taxon>Ascomycota</taxon>
        <taxon>Pezizomycotina</taxon>
        <taxon>Dothideomycetes</taxon>
        <taxon>Dothideomycetes incertae sedis</taxon>
        <taxon>Botryosphaeriales</taxon>
        <taxon>Botryosphaeriaceae</taxon>
        <taxon>Diplodia</taxon>
    </lineage>
</organism>
<evidence type="ECO:0000259" key="2">
    <source>
        <dbReference type="PROSITE" id="PS50097"/>
    </source>
</evidence>
<dbReference type="AlphaFoldDB" id="A0A0G2G7H5"/>
<dbReference type="Pfam" id="PF00651">
    <property type="entry name" value="BTB"/>
    <property type="match status" value="2"/>
</dbReference>